<dbReference type="Proteomes" id="UP001213000">
    <property type="component" value="Unassembled WGS sequence"/>
</dbReference>
<evidence type="ECO:0000256" key="7">
    <source>
        <dbReference type="ARBA" id="ARBA00023136"/>
    </source>
</evidence>
<dbReference type="AlphaFoldDB" id="A0AAD5VS31"/>
<keyword evidence="8" id="KW-0675">Receptor</keyword>
<accession>A0AAD5VS31</accession>
<evidence type="ECO:0000256" key="6">
    <source>
        <dbReference type="ARBA" id="ARBA00023040"/>
    </source>
</evidence>
<feature type="transmembrane region" description="Helical" evidence="10">
    <location>
        <begin position="6"/>
        <end position="24"/>
    </location>
</feature>
<dbReference type="PANTHER" id="PTHR28097:SF1">
    <property type="entry name" value="PHEROMONE A FACTOR RECEPTOR"/>
    <property type="match status" value="1"/>
</dbReference>
<dbReference type="Pfam" id="PF02076">
    <property type="entry name" value="STE3"/>
    <property type="match status" value="1"/>
</dbReference>
<keyword evidence="6" id="KW-0297">G-protein coupled receptor</keyword>
<evidence type="ECO:0008006" key="13">
    <source>
        <dbReference type="Google" id="ProtNLM"/>
    </source>
</evidence>
<comment type="similarity">
    <text evidence="2">Belongs to the G-protein coupled receptor 4 family.</text>
</comment>
<comment type="caution">
    <text evidence="11">The sequence shown here is derived from an EMBL/GenBank/DDBJ whole genome shotgun (WGS) entry which is preliminary data.</text>
</comment>
<evidence type="ECO:0000256" key="5">
    <source>
        <dbReference type="ARBA" id="ARBA00022989"/>
    </source>
</evidence>
<evidence type="ECO:0000256" key="8">
    <source>
        <dbReference type="ARBA" id="ARBA00023170"/>
    </source>
</evidence>
<feature type="transmembrane region" description="Helical" evidence="10">
    <location>
        <begin position="265"/>
        <end position="284"/>
    </location>
</feature>
<dbReference type="PANTHER" id="PTHR28097">
    <property type="entry name" value="PHEROMONE A FACTOR RECEPTOR"/>
    <property type="match status" value="1"/>
</dbReference>
<keyword evidence="7 10" id="KW-0472">Membrane</keyword>
<protein>
    <recommendedName>
        <fullName evidence="13">Pheromone receptor</fullName>
    </recommendedName>
</protein>
<dbReference type="GO" id="GO:0005886">
    <property type="term" value="C:plasma membrane"/>
    <property type="evidence" value="ECO:0007669"/>
    <property type="project" value="TreeGrafter"/>
</dbReference>
<proteinExistence type="inferred from homology"/>
<dbReference type="GO" id="GO:0000750">
    <property type="term" value="P:pheromone-dependent signal transduction involved in conjugation with cellular fusion"/>
    <property type="evidence" value="ECO:0007669"/>
    <property type="project" value="TreeGrafter"/>
</dbReference>
<dbReference type="EMBL" id="JANIEX010000360">
    <property type="protein sequence ID" value="KAJ3568208.1"/>
    <property type="molecule type" value="Genomic_DNA"/>
</dbReference>
<feature type="transmembrane region" description="Helical" evidence="10">
    <location>
        <begin position="110"/>
        <end position="130"/>
    </location>
</feature>
<feature type="transmembrane region" description="Helical" evidence="10">
    <location>
        <begin position="158"/>
        <end position="180"/>
    </location>
</feature>
<keyword evidence="4 10" id="KW-0812">Transmembrane</keyword>
<organism evidence="11 12">
    <name type="scientific">Leucocoprinus birnbaumii</name>
    <dbReference type="NCBI Taxonomy" id="56174"/>
    <lineage>
        <taxon>Eukaryota</taxon>
        <taxon>Fungi</taxon>
        <taxon>Dikarya</taxon>
        <taxon>Basidiomycota</taxon>
        <taxon>Agaricomycotina</taxon>
        <taxon>Agaricomycetes</taxon>
        <taxon>Agaricomycetidae</taxon>
        <taxon>Agaricales</taxon>
        <taxon>Agaricineae</taxon>
        <taxon>Agaricaceae</taxon>
        <taxon>Leucocoprinus</taxon>
    </lineage>
</organism>
<dbReference type="InterPro" id="IPR001499">
    <property type="entry name" value="GPCR_STE3"/>
</dbReference>
<keyword evidence="12" id="KW-1185">Reference proteome</keyword>
<evidence type="ECO:0000256" key="4">
    <source>
        <dbReference type="ARBA" id="ARBA00022692"/>
    </source>
</evidence>
<evidence type="ECO:0000256" key="2">
    <source>
        <dbReference type="ARBA" id="ARBA00011085"/>
    </source>
</evidence>
<comment type="subcellular location">
    <subcellularLocation>
        <location evidence="1">Membrane</location>
        <topology evidence="1">Multi-pass membrane protein</topology>
    </subcellularLocation>
</comment>
<dbReference type="GO" id="GO:0004933">
    <property type="term" value="F:mating-type a-factor pheromone receptor activity"/>
    <property type="evidence" value="ECO:0007669"/>
    <property type="project" value="InterPro"/>
</dbReference>
<dbReference type="PRINTS" id="PR00899">
    <property type="entry name" value="GPCRSTE3"/>
</dbReference>
<feature type="transmembrane region" description="Helical" evidence="10">
    <location>
        <begin position="36"/>
        <end position="58"/>
    </location>
</feature>
<gene>
    <name evidence="11" type="ORF">NP233_g5864</name>
</gene>
<keyword evidence="5 10" id="KW-1133">Transmembrane helix</keyword>
<evidence type="ECO:0000313" key="12">
    <source>
        <dbReference type="Proteomes" id="UP001213000"/>
    </source>
</evidence>
<dbReference type="CDD" id="cd14966">
    <property type="entry name" value="7tmD_STE3"/>
    <property type="match status" value="1"/>
</dbReference>
<feature type="transmembrane region" description="Helical" evidence="10">
    <location>
        <begin position="201"/>
        <end position="226"/>
    </location>
</feature>
<keyword evidence="3" id="KW-0589">Pheromone response</keyword>
<evidence type="ECO:0000256" key="9">
    <source>
        <dbReference type="ARBA" id="ARBA00023224"/>
    </source>
</evidence>
<evidence type="ECO:0000313" key="11">
    <source>
        <dbReference type="EMBL" id="KAJ3568208.1"/>
    </source>
</evidence>
<evidence type="ECO:0000256" key="1">
    <source>
        <dbReference type="ARBA" id="ARBA00004141"/>
    </source>
</evidence>
<reference evidence="11" key="1">
    <citation type="submission" date="2022-07" db="EMBL/GenBank/DDBJ databases">
        <title>Genome Sequence of Leucocoprinus birnbaumii.</title>
        <authorList>
            <person name="Buettner E."/>
        </authorList>
    </citation>
    <scope>NUCLEOTIDE SEQUENCE</scope>
    <source>
        <strain evidence="11">VT141</strain>
    </source>
</reference>
<dbReference type="PRINTS" id="PR00900">
    <property type="entry name" value="PHEROMONEAR"/>
</dbReference>
<evidence type="ECO:0000256" key="10">
    <source>
        <dbReference type="SAM" id="Phobius"/>
    </source>
</evidence>
<sequence>MHFELPIGCFVAAFLVLIPFPWHWQARNVPTLSLMTWLFVVNLIDGVNSLLWAGSAAIKVPVWCDIVTKVQMGATFALPVSCLCLCVHLERISSTRQAQSTPNQKNRRMISDVFLCWIAPMVYMALHYVVQGHRFDIVEDFGCRASIYDSVQSILLLWLPPLFVAVCTIIYACSALHHFLQHRLAFARLLQDNHSALTPSRYFRLMSMVIVQIIWLSFVLSINVAFNSRHGLRPWISWSNVHSNFSRIGQFPTMLIPPSDLRWTYLLWWSLRISAFLFFIFFAFGQDAIREYSRYLGFMVDIFSKPSSCLRSQRSKRTLSSGLSMPYSGRLSSEPKFIIHPAPTTAISTEYDISVAGRKRDDSSISIENV</sequence>
<dbReference type="InterPro" id="IPR001546">
    <property type="entry name" value="GPCR_Pheromne_A_rcpt"/>
</dbReference>
<keyword evidence="9" id="KW-0807">Transducer</keyword>
<name>A0AAD5VS31_9AGAR</name>
<evidence type="ECO:0000256" key="3">
    <source>
        <dbReference type="ARBA" id="ARBA00022507"/>
    </source>
</evidence>